<name>A0A8J4HDW0_9PROT</name>
<sequence length="248" mass="25331">MTSEIEIPAYRPGRAARMEGGTRRLLLIAGGLGAALLAIIGVWALAGQRPGPAPLIAAESGPLKVKPDHAGGMQVAGADEAILSGTGHDSGEEGTTSGGLPLAPASEKPAPEMLRQMQPEPPSGPAAASAIPAPAPKAVAAAKPPALHEAALHPAAVPAVAAKTGAMHGVAVQLAALPSEEAARQEWERLSKKFPALLASRQPLITRVSHAGHEFWRLRASGFTDGAEARRLCERLRARGAGCALADF</sequence>
<reference evidence="4" key="1">
    <citation type="journal article" date="2020" name="mSystems">
        <title>Genome- and Community-Level Interaction Insights into Carbon Utilization and Element Cycling Functions of Hydrothermarchaeota in Hydrothermal Sediment.</title>
        <authorList>
            <person name="Zhou Z."/>
            <person name="Liu Y."/>
            <person name="Xu W."/>
            <person name="Pan J."/>
            <person name="Luo Z.H."/>
            <person name="Li M."/>
        </authorList>
    </citation>
    <scope>NUCLEOTIDE SEQUENCE</scope>
    <source>
        <strain evidence="4">SpSt-997</strain>
    </source>
</reference>
<keyword evidence="2" id="KW-1133">Transmembrane helix</keyword>
<evidence type="ECO:0000259" key="3">
    <source>
        <dbReference type="PROSITE" id="PS51724"/>
    </source>
</evidence>
<evidence type="ECO:0000256" key="1">
    <source>
        <dbReference type="SAM" id="MobiDB-lite"/>
    </source>
</evidence>
<keyword evidence="2" id="KW-0812">Transmembrane</keyword>
<feature type="region of interest" description="Disordered" evidence="1">
    <location>
        <begin position="83"/>
        <end position="107"/>
    </location>
</feature>
<proteinExistence type="predicted"/>
<dbReference type="AlphaFoldDB" id="A0A8J4HDW0"/>
<dbReference type="InterPro" id="IPR007730">
    <property type="entry name" value="SPOR-like_dom"/>
</dbReference>
<protein>
    <submittedName>
        <fullName evidence="4">SPOR domain-containing protein</fullName>
    </submittedName>
</protein>
<dbReference type="Pfam" id="PF05036">
    <property type="entry name" value="SPOR"/>
    <property type="match status" value="1"/>
</dbReference>
<accession>A0A8J4HDW0</accession>
<organism evidence="4">
    <name type="scientific">Acidicaldus sp</name>
    <dbReference type="NCBI Taxonomy" id="1872105"/>
    <lineage>
        <taxon>Bacteria</taxon>
        <taxon>Pseudomonadati</taxon>
        <taxon>Pseudomonadota</taxon>
        <taxon>Alphaproteobacteria</taxon>
        <taxon>Acetobacterales</taxon>
        <taxon>Acetobacteraceae</taxon>
        <taxon>Acidicaldus</taxon>
    </lineage>
</organism>
<feature type="transmembrane region" description="Helical" evidence="2">
    <location>
        <begin position="25"/>
        <end position="46"/>
    </location>
</feature>
<comment type="caution">
    <text evidence="4">The sequence shown here is derived from an EMBL/GenBank/DDBJ whole genome shotgun (WGS) entry which is preliminary data.</text>
</comment>
<dbReference type="GO" id="GO:0042834">
    <property type="term" value="F:peptidoglycan binding"/>
    <property type="evidence" value="ECO:0007669"/>
    <property type="project" value="InterPro"/>
</dbReference>
<dbReference type="PROSITE" id="PS51724">
    <property type="entry name" value="SPOR"/>
    <property type="match status" value="1"/>
</dbReference>
<dbReference type="EMBL" id="DTQM01000263">
    <property type="protein sequence ID" value="HGC44299.1"/>
    <property type="molecule type" value="Genomic_DNA"/>
</dbReference>
<dbReference type="SUPFAM" id="SSF110997">
    <property type="entry name" value="Sporulation related repeat"/>
    <property type="match status" value="1"/>
</dbReference>
<dbReference type="InterPro" id="IPR036680">
    <property type="entry name" value="SPOR-like_sf"/>
</dbReference>
<feature type="domain" description="SPOR" evidence="3">
    <location>
        <begin position="164"/>
        <end position="248"/>
    </location>
</feature>
<evidence type="ECO:0000256" key="2">
    <source>
        <dbReference type="SAM" id="Phobius"/>
    </source>
</evidence>
<evidence type="ECO:0000313" key="4">
    <source>
        <dbReference type="EMBL" id="HGC44299.1"/>
    </source>
</evidence>
<keyword evidence="2" id="KW-0472">Membrane</keyword>
<gene>
    <name evidence="4" type="ORF">ENY07_13920</name>
</gene>
<dbReference type="Gene3D" id="3.30.70.1070">
    <property type="entry name" value="Sporulation related repeat"/>
    <property type="match status" value="1"/>
</dbReference>